<dbReference type="PANTHER" id="PTHR46766:SF1">
    <property type="entry name" value="GLUTAMINE-RICH PROTEIN 2"/>
    <property type="match status" value="1"/>
</dbReference>
<evidence type="ECO:0000313" key="5">
    <source>
        <dbReference type="Proteomes" id="UP000243140"/>
    </source>
</evidence>
<protein>
    <submittedName>
        <fullName evidence="4">PPE family protein</fullName>
    </submittedName>
</protein>
<proteinExistence type="inferred from homology"/>
<dbReference type="Proteomes" id="UP000243140">
    <property type="component" value="Unassembled WGS sequence"/>
</dbReference>
<dbReference type="PANTHER" id="PTHR46766">
    <property type="entry name" value="GLUTAMINE-RICH PROTEIN 2"/>
    <property type="match status" value="1"/>
</dbReference>
<dbReference type="InterPro" id="IPR038332">
    <property type="entry name" value="PPE_sf"/>
</dbReference>
<dbReference type="InterPro" id="IPR000030">
    <property type="entry name" value="PPE_dom"/>
</dbReference>
<organism evidence="4 5">
    <name type="scientific">Mycobacterium malmoense</name>
    <dbReference type="NCBI Taxonomy" id="1780"/>
    <lineage>
        <taxon>Bacteria</taxon>
        <taxon>Bacillati</taxon>
        <taxon>Actinomycetota</taxon>
        <taxon>Actinomycetes</taxon>
        <taxon>Mycobacteriales</taxon>
        <taxon>Mycobacteriaceae</taxon>
        <taxon>Mycobacterium</taxon>
    </lineage>
</organism>
<dbReference type="InterPro" id="IPR022171">
    <property type="entry name" value="PPE_C"/>
</dbReference>
<feature type="domain" description="PPE" evidence="2">
    <location>
        <begin position="3"/>
        <end position="166"/>
    </location>
</feature>
<evidence type="ECO:0000259" key="3">
    <source>
        <dbReference type="Pfam" id="PF12484"/>
    </source>
</evidence>
<evidence type="ECO:0000259" key="2">
    <source>
        <dbReference type="Pfam" id="PF00823"/>
    </source>
</evidence>
<comment type="caution">
    <text evidence="4">The sequence shown here is derived from an EMBL/GenBank/DDBJ whole genome shotgun (WGS) entry which is preliminary data.</text>
</comment>
<dbReference type="SUPFAM" id="SSF140459">
    <property type="entry name" value="PE/PPE dimer-like"/>
    <property type="match status" value="1"/>
</dbReference>
<sequence>MIDFAALPPEINSARMYSGPGSGPMLAAASAWNAIAAEMRSAAASYGSVISELTSESWFGPSSMSMLAAAVPYVDWLSTTATQAEQAGGQANAAVNAYESAFAMTVPPMVVAANRAELAALVATNVFGQNTPAIAATEAQYAEMWAQDAAAMKGYASASDIASELTPINSPQSTASVGGVAEQANAVSQAAQTPAGTTQSILSSATSNAAGSSSLGSLESYLAGLFSGSDNSALGSFWNGNFFSTAVTNGALAGGPYNPEFILQTIAGFSFLMNADKAATSVAALSGAGNLSGLGSGALGSTELVGLGAAASAEMGHAHLVGAVSVPASWTSAATISPAETALPATGLGDIGSSPAGGPGGFAAPMTGTAKRLRRAIPKYGFRPVVMPRPPAAG</sequence>
<dbReference type="EMBL" id="MVHV01000021">
    <property type="protein sequence ID" value="ORA79603.1"/>
    <property type="molecule type" value="Genomic_DNA"/>
</dbReference>
<dbReference type="Pfam" id="PF12484">
    <property type="entry name" value="PPE-SVP"/>
    <property type="match status" value="1"/>
</dbReference>
<dbReference type="Pfam" id="PF00823">
    <property type="entry name" value="PPE"/>
    <property type="match status" value="1"/>
</dbReference>
<comment type="similarity">
    <text evidence="1">Belongs to the mycobacterial PPE family.</text>
</comment>
<reference evidence="4 5" key="1">
    <citation type="submission" date="2017-02" db="EMBL/GenBank/DDBJ databases">
        <title>The new phylogeny of genus Mycobacterium.</title>
        <authorList>
            <person name="Tortoli E."/>
            <person name="Trovato A."/>
            <person name="Cirillo D.M."/>
        </authorList>
    </citation>
    <scope>NUCLEOTIDE SEQUENCE [LARGE SCALE GENOMIC DNA]</scope>
    <source>
        <strain evidence="4 5">IP1130001</strain>
    </source>
</reference>
<keyword evidence="5" id="KW-1185">Reference proteome</keyword>
<gene>
    <name evidence="4" type="ORF">BST29_18640</name>
</gene>
<dbReference type="RefSeq" id="WP_083011500.1">
    <property type="nucleotide sequence ID" value="NZ_MVHV01000021.1"/>
</dbReference>
<feature type="domain" description="PPE family C-terminal" evidence="3">
    <location>
        <begin position="312"/>
        <end position="390"/>
    </location>
</feature>
<dbReference type="Gene3D" id="1.20.1260.20">
    <property type="entry name" value="PPE superfamily"/>
    <property type="match status" value="1"/>
</dbReference>
<accession>A0ABX3SN93</accession>
<evidence type="ECO:0000256" key="1">
    <source>
        <dbReference type="ARBA" id="ARBA00010652"/>
    </source>
</evidence>
<name>A0ABX3SN93_MYCMA</name>
<evidence type="ECO:0000313" key="4">
    <source>
        <dbReference type="EMBL" id="ORA79603.1"/>
    </source>
</evidence>